<feature type="chain" id="PRO_5009321888" evidence="2">
    <location>
        <begin position="29"/>
        <end position="178"/>
    </location>
</feature>
<protein>
    <submittedName>
        <fullName evidence="4">Secreted protein</fullName>
    </submittedName>
</protein>
<feature type="region of interest" description="Disordered" evidence="1">
    <location>
        <begin position="137"/>
        <end position="162"/>
    </location>
</feature>
<sequence length="178" mass="18234">SGRAACVSPGQVFGFLGLVLACAGPARPTKTDLTAATALPASGVPDRRSSGSRGHGSVLCRELLHFFREKSPPRPAQMKCRLTLVEVLPAVAAVESIGTGYETGLSMRASWILALATGLACFGCNLHGGDSCCMAGAEGSRSQDGANGPERPGHHLGNNDGVGLARNAAKRRLALGRA</sequence>
<dbReference type="Proteomes" id="UP000095280">
    <property type="component" value="Unplaced"/>
</dbReference>
<dbReference type="AlphaFoldDB" id="A0A1I8JPB1"/>
<evidence type="ECO:0000313" key="4">
    <source>
        <dbReference type="WBParaSite" id="snap_masked-unitig_26851-processed-gene-0.0-mRNA-1"/>
    </source>
</evidence>
<evidence type="ECO:0000256" key="1">
    <source>
        <dbReference type="SAM" id="MobiDB-lite"/>
    </source>
</evidence>
<evidence type="ECO:0000313" key="3">
    <source>
        <dbReference type="Proteomes" id="UP000095280"/>
    </source>
</evidence>
<feature type="signal peptide" evidence="2">
    <location>
        <begin position="1"/>
        <end position="28"/>
    </location>
</feature>
<keyword evidence="2" id="KW-0732">Signal</keyword>
<name>A0A1I8JPB1_9PLAT</name>
<dbReference type="WBParaSite" id="snap_masked-unitig_26851-processed-gene-0.0-mRNA-1">
    <property type="protein sequence ID" value="snap_masked-unitig_26851-processed-gene-0.0-mRNA-1"/>
    <property type="gene ID" value="snap_masked-unitig_26851-processed-gene-0.0"/>
</dbReference>
<keyword evidence="3" id="KW-1185">Reference proteome</keyword>
<organism evidence="3 4">
    <name type="scientific">Macrostomum lignano</name>
    <dbReference type="NCBI Taxonomy" id="282301"/>
    <lineage>
        <taxon>Eukaryota</taxon>
        <taxon>Metazoa</taxon>
        <taxon>Spiralia</taxon>
        <taxon>Lophotrochozoa</taxon>
        <taxon>Platyhelminthes</taxon>
        <taxon>Rhabditophora</taxon>
        <taxon>Macrostomorpha</taxon>
        <taxon>Macrostomida</taxon>
        <taxon>Macrostomidae</taxon>
        <taxon>Macrostomum</taxon>
    </lineage>
</organism>
<proteinExistence type="predicted"/>
<evidence type="ECO:0000256" key="2">
    <source>
        <dbReference type="SAM" id="SignalP"/>
    </source>
</evidence>
<accession>A0A1I8JPB1</accession>
<reference evidence="4" key="1">
    <citation type="submission" date="2016-11" db="UniProtKB">
        <authorList>
            <consortium name="WormBaseParasite"/>
        </authorList>
    </citation>
    <scope>IDENTIFICATION</scope>
</reference>